<accession>A0A9J5XBX1</accession>
<evidence type="ECO:0000313" key="2">
    <source>
        <dbReference type="Proteomes" id="UP000824120"/>
    </source>
</evidence>
<dbReference type="EMBL" id="JACXVP010000009">
    <property type="protein sequence ID" value="KAG5585103.1"/>
    <property type="molecule type" value="Genomic_DNA"/>
</dbReference>
<dbReference type="AlphaFoldDB" id="A0A9J5XBX1"/>
<organism evidence="1 2">
    <name type="scientific">Solanum commersonii</name>
    <name type="common">Commerson's wild potato</name>
    <name type="synonym">Commerson's nightshade</name>
    <dbReference type="NCBI Taxonomy" id="4109"/>
    <lineage>
        <taxon>Eukaryota</taxon>
        <taxon>Viridiplantae</taxon>
        <taxon>Streptophyta</taxon>
        <taxon>Embryophyta</taxon>
        <taxon>Tracheophyta</taxon>
        <taxon>Spermatophyta</taxon>
        <taxon>Magnoliopsida</taxon>
        <taxon>eudicotyledons</taxon>
        <taxon>Gunneridae</taxon>
        <taxon>Pentapetalae</taxon>
        <taxon>asterids</taxon>
        <taxon>lamiids</taxon>
        <taxon>Solanales</taxon>
        <taxon>Solanaceae</taxon>
        <taxon>Solanoideae</taxon>
        <taxon>Solaneae</taxon>
        <taxon>Solanum</taxon>
    </lineage>
</organism>
<reference evidence="1 2" key="1">
    <citation type="submission" date="2020-09" db="EMBL/GenBank/DDBJ databases">
        <title>De no assembly of potato wild relative species, Solanum commersonii.</title>
        <authorList>
            <person name="Cho K."/>
        </authorList>
    </citation>
    <scope>NUCLEOTIDE SEQUENCE [LARGE SCALE GENOMIC DNA]</scope>
    <source>
        <strain evidence="1">LZ3.2</strain>
        <tissue evidence="1">Leaf</tissue>
    </source>
</reference>
<keyword evidence="2" id="KW-1185">Reference proteome</keyword>
<comment type="caution">
    <text evidence="1">The sequence shown here is derived from an EMBL/GenBank/DDBJ whole genome shotgun (WGS) entry which is preliminary data.</text>
</comment>
<gene>
    <name evidence="1" type="ORF">H5410_045537</name>
</gene>
<dbReference type="OrthoDB" id="1895371at2759"/>
<proteinExistence type="predicted"/>
<sequence length="72" mass="8830">MKLDKENFKTRKKDKIKIKLRKKKKLRKKILSKLSMHTLFLQYLDLPRNNNARSLMSIVYELLKTKFMFENN</sequence>
<dbReference type="Proteomes" id="UP000824120">
    <property type="component" value="Chromosome 9"/>
</dbReference>
<evidence type="ECO:0000313" key="1">
    <source>
        <dbReference type="EMBL" id="KAG5585103.1"/>
    </source>
</evidence>
<name>A0A9J5XBX1_SOLCO</name>
<protein>
    <submittedName>
        <fullName evidence="1">Uncharacterized protein</fullName>
    </submittedName>
</protein>